<comment type="cofactor">
    <cofactor evidence="1">
        <name>pyridoxal 5'-phosphate</name>
        <dbReference type="ChEBI" id="CHEBI:597326"/>
    </cofactor>
</comment>
<evidence type="ECO:0000313" key="5">
    <source>
        <dbReference type="EMBL" id="MDQ0465301.1"/>
    </source>
</evidence>
<dbReference type="InterPro" id="IPR050147">
    <property type="entry name" value="Ser/Thr_Dehydratase"/>
</dbReference>
<evidence type="ECO:0000313" key="6">
    <source>
        <dbReference type="Proteomes" id="UP001228905"/>
    </source>
</evidence>
<dbReference type="GO" id="GO:0004794">
    <property type="term" value="F:threonine deaminase activity"/>
    <property type="evidence" value="ECO:0007669"/>
    <property type="project" value="UniProtKB-EC"/>
</dbReference>
<keyword evidence="2" id="KW-0663">Pyridoxal phosphate</keyword>
<evidence type="ECO:0000256" key="2">
    <source>
        <dbReference type="ARBA" id="ARBA00022898"/>
    </source>
</evidence>
<evidence type="ECO:0000259" key="4">
    <source>
        <dbReference type="Pfam" id="PF00291"/>
    </source>
</evidence>
<accession>A0ABU0IVD1</accession>
<proteinExistence type="predicted"/>
<keyword evidence="3 5" id="KW-0456">Lyase</keyword>
<dbReference type="NCBIfam" id="NF006094">
    <property type="entry name" value="PRK08246.1"/>
    <property type="match status" value="1"/>
</dbReference>
<dbReference type="RefSeq" id="WP_307350521.1">
    <property type="nucleotide sequence ID" value="NZ_JAUSVS010000006.1"/>
</dbReference>
<protein>
    <submittedName>
        <fullName evidence="5">Threonine dehydratase</fullName>
        <ecNumber evidence="5">4.3.1.19</ecNumber>
    </submittedName>
</protein>
<dbReference type="Pfam" id="PF00291">
    <property type="entry name" value="PALP"/>
    <property type="match status" value="1"/>
</dbReference>
<reference evidence="5 6" key="1">
    <citation type="submission" date="2023-07" db="EMBL/GenBank/DDBJ databases">
        <title>Genomic Encyclopedia of Type Strains, Phase IV (KMG-IV): sequencing the most valuable type-strain genomes for metagenomic binning, comparative biology and taxonomic classification.</title>
        <authorList>
            <person name="Goeker M."/>
        </authorList>
    </citation>
    <scope>NUCLEOTIDE SEQUENCE [LARGE SCALE GENOMIC DNA]</scope>
    <source>
        <strain evidence="5 6">DSM 18695</strain>
    </source>
</reference>
<dbReference type="InterPro" id="IPR001926">
    <property type="entry name" value="TrpB-like_PALP"/>
</dbReference>
<dbReference type="Gene3D" id="3.40.50.1100">
    <property type="match status" value="2"/>
</dbReference>
<evidence type="ECO:0000256" key="3">
    <source>
        <dbReference type="ARBA" id="ARBA00023239"/>
    </source>
</evidence>
<organism evidence="5 6">
    <name type="scientific">Caulobacter ginsengisoli</name>
    <dbReference type="NCBI Taxonomy" id="400775"/>
    <lineage>
        <taxon>Bacteria</taxon>
        <taxon>Pseudomonadati</taxon>
        <taxon>Pseudomonadota</taxon>
        <taxon>Alphaproteobacteria</taxon>
        <taxon>Caulobacterales</taxon>
        <taxon>Caulobacteraceae</taxon>
        <taxon>Caulobacter</taxon>
    </lineage>
</organism>
<dbReference type="PANTHER" id="PTHR48078">
    <property type="entry name" value="THREONINE DEHYDRATASE, MITOCHONDRIAL-RELATED"/>
    <property type="match status" value="1"/>
</dbReference>
<dbReference type="SUPFAM" id="SSF53686">
    <property type="entry name" value="Tryptophan synthase beta subunit-like PLP-dependent enzymes"/>
    <property type="match status" value="1"/>
</dbReference>
<keyword evidence="6" id="KW-1185">Reference proteome</keyword>
<dbReference type="PANTHER" id="PTHR48078:SF6">
    <property type="entry name" value="L-THREONINE DEHYDRATASE CATABOLIC TDCB"/>
    <property type="match status" value="1"/>
</dbReference>
<evidence type="ECO:0000256" key="1">
    <source>
        <dbReference type="ARBA" id="ARBA00001933"/>
    </source>
</evidence>
<feature type="domain" description="Tryptophan synthase beta chain-like PALP" evidence="4">
    <location>
        <begin position="16"/>
        <end position="301"/>
    </location>
</feature>
<gene>
    <name evidence="5" type="ORF">QO010_003088</name>
</gene>
<dbReference type="Proteomes" id="UP001228905">
    <property type="component" value="Unassembled WGS sequence"/>
</dbReference>
<dbReference type="InterPro" id="IPR036052">
    <property type="entry name" value="TrpB-like_PALP_sf"/>
</dbReference>
<dbReference type="EC" id="4.3.1.19" evidence="5"/>
<name>A0ABU0IVD1_9CAUL</name>
<comment type="caution">
    <text evidence="5">The sequence shown here is derived from an EMBL/GenBank/DDBJ whole genome shotgun (WGS) entry which is preliminary data.</text>
</comment>
<dbReference type="EMBL" id="JAUSVS010000006">
    <property type="protein sequence ID" value="MDQ0465301.1"/>
    <property type="molecule type" value="Genomic_DNA"/>
</dbReference>
<sequence>MDRIDPDSIAAAETVIRPYIRRTPVLELDRAQFGLPPGPLVLKLEQLQHAGSFKTRGAFANLLLRAAPAAGVAAASGGNHGAAVAYAARQLGIRAQIFVQETASPAKTARIRDYGAELVIGGESHAEALTACEAWAARTGAMTVHAFDQVETMRGAGTLGLELEAQAGVDTVMAAVGGGGLMGGLAGWFGDRLRLVAVEPQASPTLHRALAAGQPVEAEVGGLAGDSLSPRRVGQLVFPLLARHVAANPLVSDDDIQTAQAALWRVLRLVVEPGGAAAFAALLSGAYAPAPDERVAVILSGANTTAVDFGR</sequence>